<feature type="chain" id="PRO_5013020033" description="Lipoprotein" evidence="1">
    <location>
        <begin position="27"/>
        <end position="69"/>
    </location>
</feature>
<evidence type="ECO:0000313" key="2">
    <source>
        <dbReference type="EMBL" id="SHK66791.1"/>
    </source>
</evidence>
<evidence type="ECO:0000256" key="1">
    <source>
        <dbReference type="SAM" id="SignalP"/>
    </source>
</evidence>
<evidence type="ECO:0008006" key="4">
    <source>
        <dbReference type="Google" id="ProtNLM"/>
    </source>
</evidence>
<proteinExistence type="predicted"/>
<accession>A0A1M6UC99</accession>
<name>A0A1M6UC99_PARC5</name>
<keyword evidence="1" id="KW-0732">Signal</keyword>
<dbReference type="Proteomes" id="UP000184465">
    <property type="component" value="Unassembled WGS sequence"/>
</dbReference>
<protein>
    <recommendedName>
        <fullName evidence="4">Lipoprotein</fullName>
    </recommendedName>
</protein>
<feature type="signal peptide" evidence="1">
    <location>
        <begin position="1"/>
        <end position="26"/>
    </location>
</feature>
<keyword evidence="3" id="KW-1185">Reference proteome</keyword>
<evidence type="ECO:0000313" key="3">
    <source>
        <dbReference type="Proteomes" id="UP000184465"/>
    </source>
</evidence>
<feature type="non-terminal residue" evidence="2">
    <location>
        <position position="69"/>
    </location>
</feature>
<dbReference type="RefSeq" id="WP_278247884.1">
    <property type="nucleotide sequence ID" value="NZ_FRAG01000153.1"/>
</dbReference>
<sequence length="69" mass="8331">MNIMKKFLKILLMLLFLLLFSCNYQAKSDGDTIKNIIESFYNTQYESYLQMEYKDITPYLDMSKIQNRN</sequence>
<dbReference type="AlphaFoldDB" id="A0A1M6UC99"/>
<dbReference type="EMBL" id="FRAG01000153">
    <property type="protein sequence ID" value="SHK66791.1"/>
    <property type="molecule type" value="Genomic_DNA"/>
</dbReference>
<gene>
    <name evidence="2" type="ORF">SAMN02745912_03919</name>
</gene>
<organism evidence="2 3">
    <name type="scientific">Paramaledivibacter caminithermalis (strain DSM 15212 / CIP 107654 / DViRD3)</name>
    <name type="common">Clostridium caminithermale</name>
    <dbReference type="NCBI Taxonomy" id="1121301"/>
    <lineage>
        <taxon>Bacteria</taxon>
        <taxon>Bacillati</taxon>
        <taxon>Bacillota</taxon>
        <taxon>Clostridia</taxon>
        <taxon>Peptostreptococcales</taxon>
        <taxon>Caminicellaceae</taxon>
        <taxon>Paramaledivibacter</taxon>
    </lineage>
</organism>
<dbReference type="PROSITE" id="PS51257">
    <property type="entry name" value="PROKAR_LIPOPROTEIN"/>
    <property type="match status" value="1"/>
</dbReference>
<reference evidence="2 3" key="1">
    <citation type="submission" date="2016-11" db="EMBL/GenBank/DDBJ databases">
        <authorList>
            <person name="Jaros S."/>
            <person name="Januszkiewicz K."/>
            <person name="Wedrychowicz H."/>
        </authorList>
    </citation>
    <scope>NUCLEOTIDE SEQUENCE [LARGE SCALE GENOMIC DNA]</scope>
    <source>
        <strain evidence="2 3">DSM 15212</strain>
    </source>
</reference>